<dbReference type="Pfam" id="PF09335">
    <property type="entry name" value="VTT_dom"/>
    <property type="match status" value="1"/>
</dbReference>
<evidence type="ECO:0000256" key="3">
    <source>
        <dbReference type="ARBA" id="ARBA00008640"/>
    </source>
</evidence>
<evidence type="ECO:0000256" key="1">
    <source>
        <dbReference type="ARBA" id="ARBA00002978"/>
    </source>
</evidence>
<reference evidence="13" key="2">
    <citation type="submission" date="2015-01" db="EMBL/GenBank/DDBJ databases">
        <title>Evolutionary Origins and Diversification of the Mycorrhizal Mutualists.</title>
        <authorList>
            <consortium name="DOE Joint Genome Institute"/>
            <consortium name="Mycorrhizal Genomics Consortium"/>
            <person name="Kohler A."/>
            <person name="Kuo A."/>
            <person name="Nagy L.G."/>
            <person name="Floudas D."/>
            <person name="Copeland A."/>
            <person name="Barry K.W."/>
            <person name="Cichocki N."/>
            <person name="Veneault-Fourrey C."/>
            <person name="LaButti K."/>
            <person name="Lindquist E.A."/>
            <person name="Lipzen A."/>
            <person name="Lundell T."/>
            <person name="Morin E."/>
            <person name="Murat C."/>
            <person name="Riley R."/>
            <person name="Ohm R."/>
            <person name="Sun H."/>
            <person name="Tunlid A."/>
            <person name="Henrissat B."/>
            <person name="Grigoriev I.V."/>
            <person name="Hibbett D.S."/>
            <person name="Martin F."/>
        </authorList>
    </citation>
    <scope>NUCLEOTIDE SEQUENCE [LARGE SCALE GENOMIC DNA]</scope>
    <source>
        <strain evidence="13">Foug A</strain>
    </source>
</reference>
<dbReference type="InterPro" id="IPR051076">
    <property type="entry name" value="Golgi_membrane_TVP38/TMEM64"/>
</dbReference>
<dbReference type="STRING" id="1036808.A0A0C3E785"/>
<dbReference type="InterPro" id="IPR032816">
    <property type="entry name" value="VTT_dom"/>
</dbReference>
<protein>
    <recommendedName>
        <fullName evidence="4">Golgi apparatus membrane protein TVP38</fullName>
    </recommendedName>
    <alternativeName>
        <fullName evidence="5">Golgi apparatus membrane protein tvp38</fullName>
    </alternativeName>
</protein>
<dbReference type="GO" id="GO:0000139">
    <property type="term" value="C:Golgi membrane"/>
    <property type="evidence" value="ECO:0007669"/>
    <property type="project" value="UniProtKB-SubCell"/>
</dbReference>
<evidence type="ECO:0000256" key="4">
    <source>
        <dbReference type="ARBA" id="ARBA00013533"/>
    </source>
</evidence>
<dbReference type="OrthoDB" id="166803at2759"/>
<dbReference type="Proteomes" id="UP000053989">
    <property type="component" value="Unassembled WGS sequence"/>
</dbReference>
<keyword evidence="6 10" id="KW-0812">Transmembrane</keyword>
<evidence type="ECO:0000259" key="11">
    <source>
        <dbReference type="Pfam" id="PF09335"/>
    </source>
</evidence>
<accession>A0A0C3E785</accession>
<comment type="similarity">
    <text evidence="3">Belongs to the TVP38/TMEM64 family.</text>
</comment>
<feature type="transmembrane region" description="Helical" evidence="10">
    <location>
        <begin position="162"/>
        <end position="184"/>
    </location>
</feature>
<organism evidence="12 13">
    <name type="scientific">Scleroderma citrinum Foug A</name>
    <dbReference type="NCBI Taxonomy" id="1036808"/>
    <lineage>
        <taxon>Eukaryota</taxon>
        <taxon>Fungi</taxon>
        <taxon>Dikarya</taxon>
        <taxon>Basidiomycota</taxon>
        <taxon>Agaricomycotina</taxon>
        <taxon>Agaricomycetes</taxon>
        <taxon>Agaricomycetidae</taxon>
        <taxon>Boletales</taxon>
        <taxon>Sclerodermatineae</taxon>
        <taxon>Sclerodermataceae</taxon>
        <taxon>Scleroderma</taxon>
    </lineage>
</organism>
<keyword evidence="13" id="KW-1185">Reference proteome</keyword>
<comment type="subcellular location">
    <subcellularLocation>
        <location evidence="2">Golgi apparatus membrane</location>
        <topology evidence="2">Multi-pass membrane protein</topology>
    </subcellularLocation>
</comment>
<proteinExistence type="inferred from homology"/>
<dbReference type="InParanoid" id="A0A0C3E785"/>
<evidence type="ECO:0000256" key="2">
    <source>
        <dbReference type="ARBA" id="ARBA00004653"/>
    </source>
</evidence>
<keyword evidence="7 10" id="KW-1133">Transmembrane helix</keyword>
<dbReference type="PANTHER" id="PTHR47549">
    <property type="entry name" value="GOLGI APPARATUS MEMBRANE PROTEIN TVP38-RELATED"/>
    <property type="match status" value="1"/>
</dbReference>
<evidence type="ECO:0000256" key="8">
    <source>
        <dbReference type="ARBA" id="ARBA00023034"/>
    </source>
</evidence>
<dbReference type="PANTHER" id="PTHR47549:SF1">
    <property type="entry name" value="GOLGI APPARATUS MEMBRANE PROTEIN TVP38"/>
    <property type="match status" value="1"/>
</dbReference>
<feature type="domain" description="VTT" evidence="11">
    <location>
        <begin position="70"/>
        <end position="185"/>
    </location>
</feature>
<evidence type="ECO:0000313" key="12">
    <source>
        <dbReference type="EMBL" id="KIM68625.1"/>
    </source>
</evidence>
<feature type="transmembrane region" description="Helical" evidence="10">
    <location>
        <begin position="89"/>
        <end position="108"/>
    </location>
</feature>
<gene>
    <name evidence="12" type="ORF">SCLCIDRAFT_885490</name>
</gene>
<evidence type="ECO:0000256" key="6">
    <source>
        <dbReference type="ARBA" id="ARBA00022692"/>
    </source>
</evidence>
<feature type="transmembrane region" description="Helical" evidence="10">
    <location>
        <begin position="205"/>
        <end position="229"/>
    </location>
</feature>
<evidence type="ECO:0000256" key="9">
    <source>
        <dbReference type="ARBA" id="ARBA00023136"/>
    </source>
</evidence>
<evidence type="ECO:0000313" key="13">
    <source>
        <dbReference type="Proteomes" id="UP000053989"/>
    </source>
</evidence>
<feature type="transmembrane region" description="Helical" evidence="10">
    <location>
        <begin position="50"/>
        <end position="69"/>
    </location>
</feature>
<evidence type="ECO:0000256" key="10">
    <source>
        <dbReference type="SAM" id="Phobius"/>
    </source>
</evidence>
<dbReference type="AlphaFoldDB" id="A0A0C3E785"/>
<keyword evidence="9 10" id="KW-0472">Membrane</keyword>
<keyword evidence="8" id="KW-0333">Golgi apparatus</keyword>
<sequence>MVYDALPVQAIVWFLVFFYGCLIALILLVTPSRIAQFVYDLAQRIRHVPYGSLVLMIAVVIASFPPFIGHSTLMNVYGFTYGLQGFVPAAISTIAGSAAAFVTLRHLFRDRLRQWTSTNDNWQALESVIRAKGLGLIILIRVSPFPPWVYSNSLFAGIEAVSLAQFALATLFVLPRVLVFIFIGSRIASLSDGEQRSQMDAQTKFINFLVIIGSVVISLVVSSILYSFMKKEVAAIHTDSSRTDDYNATVLDDTEQNAPLLTQHLTDVQAND</sequence>
<comment type="function">
    <text evidence="1">Golgi membrane protein involved in vesicular trafficking and spindle migration.</text>
</comment>
<feature type="transmembrane region" description="Helical" evidence="10">
    <location>
        <begin position="6"/>
        <end position="29"/>
    </location>
</feature>
<dbReference type="EMBL" id="KN822008">
    <property type="protein sequence ID" value="KIM68625.1"/>
    <property type="molecule type" value="Genomic_DNA"/>
</dbReference>
<reference evidence="12 13" key="1">
    <citation type="submission" date="2014-04" db="EMBL/GenBank/DDBJ databases">
        <authorList>
            <consortium name="DOE Joint Genome Institute"/>
            <person name="Kuo A."/>
            <person name="Kohler A."/>
            <person name="Nagy L.G."/>
            <person name="Floudas D."/>
            <person name="Copeland A."/>
            <person name="Barry K.W."/>
            <person name="Cichocki N."/>
            <person name="Veneault-Fourrey C."/>
            <person name="LaButti K."/>
            <person name="Lindquist E.A."/>
            <person name="Lipzen A."/>
            <person name="Lundell T."/>
            <person name="Morin E."/>
            <person name="Murat C."/>
            <person name="Sun H."/>
            <person name="Tunlid A."/>
            <person name="Henrissat B."/>
            <person name="Grigoriev I.V."/>
            <person name="Hibbett D.S."/>
            <person name="Martin F."/>
            <person name="Nordberg H.P."/>
            <person name="Cantor M.N."/>
            <person name="Hua S.X."/>
        </authorList>
    </citation>
    <scope>NUCLEOTIDE SEQUENCE [LARGE SCALE GENOMIC DNA]</scope>
    <source>
        <strain evidence="12 13">Foug A</strain>
    </source>
</reference>
<dbReference type="HOGENOM" id="CLU_041954_2_0_1"/>
<dbReference type="GO" id="GO:0000022">
    <property type="term" value="P:mitotic spindle elongation"/>
    <property type="evidence" value="ECO:0007669"/>
    <property type="project" value="TreeGrafter"/>
</dbReference>
<evidence type="ECO:0000256" key="7">
    <source>
        <dbReference type="ARBA" id="ARBA00022989"/>
    </source>
</evidence>
<dbReference type="GO" id="GO:0016192">
    <property type="term" value="P:vesicle-mediated transport"/>
    <property type="evidence" value="ECO:0007669"/>
    <property type="project" value="TreeGrafter"/>
</dbReference>
<name>A0A0C3E785_9AGAM</name>
<feature type="transmembrane region" description="Helical" evidence="10">
    <location>
        <begin position="129"/>
        <end position="150"/>
    </location>
</feature>
<evidence type="ECO:0000256" key="5">
    <source>
        <dbReference type="ARBA" id="ARBA00020673"/>
    </source>
</evidence>